<keyword evidence="1" id="KW-0677">Repeat</keyword>
<evidence type="ECO:0000313" key="6">
    <source>
        <dbReference type="EMBL" id="OBU11431.1"/>
    </source>
</evidence>
<feature type="domain" description="ABC transporter" evidence="5">
    <location>
        <begin position="5"/>
        <end position="235"/>
    </location>
</feature>
<evidence type="ECO:0000256" key="4">
    <source>
        <dbReference type="SAM" id="MobiDB-lite"/>
    </source>
</evidence>
<keyword evidence="2" id="KW-0547">Nucleotide-binding</keyword>
<dbReference type="GO" id="GO:0016887">
    <property type="term" value="F:ATP hydrolysis activity"/>
    <property type="evidence" value="ECO:0007669"/>
    <property type="project" value="InterPro"/>
</dbReference>
<dbReference type="EMBL" id="LZEX01000001">
    <property type="protein sequence ID" value="OBU11431.1"/>
    <property type="molecule type" value="Genomic_DNA"/>
</dbReference>
<dbReference type="SMART" id="SM00382">
    <property type="entry name" value="AAA"/>
    <property type="match status" value="2"/>
</dbReference>
<reference evidence="6 7" key="1">
    <citation type="submission" date="2016-06" db="EMBL/GenBank/DDBJ databases">
        <authorList>
            <person name="Kjaerup R.B."/>
            <person name="Dalgaard T.S."/>
            <person name="Juul-Madsen H.R."/>
        </authorList>
    </citation>
    <scope>NUCLEOTIDE SEQUENCE [LARGE SCALE GENOMIC DNA]</scope>
    <source>
        <strain evidence="6 7">GCSL-Mp3</strain>
    </source>
</reference>
<dbReference type="GO" id="GO:0005524">
    <property type="term" value="F:ATP binding"/>
    <property type="evidence" value="ECO:0007669"/>
    <property type="project" value="UniProtKB-KW"/>
</dbReference>
<dbReference type="PROSITE" id="PS50893">
    <property type="entry name" value="ABC_TRANSPORTER_2"/>
    <property type="match status" value="1"/>
</dbReference>
<feature type="compositionally biased region" description="Basic and acidic residues" evidence="4">
    <location>
        <begin position="245"/>
        <end position="267"/>
    </location>
</feature>
<dbReference type="InterPro" id="IPR027417">
    <property type="entry name" value="P-loop_NTPase"/>
</dbReference>
<dbReference type="PANTHER" id="PTHR19211">
    <property type="entry name" value="ATP-BINDING TRANSPORT PROTEIN-RELATED"/>
    <property type="match status" value="1"/>
</dbReference>
<dbReference type="Pfam" id="PF00005">
    <property type="entry name" value="ABC_tran"/>
    <property type="match status" value="2"/>
</dbReference>
<keyword evidence="3 6" id="KW-0067">ATP-binding</keyword>
<dbReference type="Proteomes" id="UP000092247">
    <property type="component" value="Unassembled WGS sequence"/>
</dbReference>
<gene>
    <name evidence="6" type="ORF">AYY17_01470</name>
</gene>
<organism evidence="6 7">
    <name type="scientific">Morganella psychrotolerans</name>
    <dbReference type="NCBI Taxonomy" id="368603"/>
    <lineage>
        <taxon>Bacteria</taxon>
        <taxon>Pseudomonadati</taxon>
        <taxon>Pseudomonadota</taxon>
        <taxon>Gammaproteobacteria</taxon>
        <taxon>Enterobacterales</taxon>
        <taxon>Morganellaceae</taxon>
        <taxon>Morganella</taxon>
    </lineage>
</organism>
<dbReference type="InterPro" id="IPR003593">
    <property type="entry name" value="AAA+_ATPase"/>
</dbReference>
<evidence type="ECO:0000256" key="3">
    <source>
        <dbReference type="ARBA" id="ARBA00022840"/>
    </source>
</evidence>
<dbReference type="InterPro" id="IPR017871">
    <property type="entry name" value="ABC_transporter-like_CS"/>
</dbReference>
<dbReference type="PROSITE" id="PS00211">
    <property type="entry name" value="ABC_TRANSPORTER_1"/>
    <property type="match status" value="1"/>
</dbReference>
<dbReference type="RefSeq" id="WP_067420693.1">
    <property type="nucleotide sequence ID" value="NZ_LZEX01000001.1"/>
</dbReference>
<proteinExistence type="predicted"/>
<dbReference type="InterPro" id="IPR003439">
    <property type="entry name" value="ABC_transporter-like_ATP-bd"/>
</dbReference>
<feature type="region of interest" description="Disordered" evidence="4">
    <location>
        <begin position="245"/>
        <end position="277"/>
    </location>
</feature>
<accession>A0A1B8HQ86</accession>
<protein>
    <submittedName>
        <fullName evidence="6">ABC transporter ATP-binding protein</fullName>
    </submittedName>
</protein>
<dbReference type="STRING" id="368603.AYY16_05235"/>
<evidence type="ECO:0000256" key="2">
    <source>
        <dbReference type="ARBA" id="ARBA00022741"/>
    </source>
</evidence>
<evidence type="ECO:0000256" key="1">
    <source>
        <dbReference type="ARBA" id="ARBA00022737"/>
    </source>
</evidence>
<evidence type="ECO:0000313" key="7">
    <source>
        <dbReference type="Proteomes" id="UP000092247"/>
    </source>
</evidence>
<name>A0A1B8HQ86_9GAMM</name>
<dbReference type="Gene3D" id="3.40.50.300">
    <property type="entry name" value="P-loop containing nucleotide triphosphate hydrolases"/>
    <property type="match status" value="2"/>
</dbReference>
<dbReference type="InterPro" id="IPR050611">
    <property type="entry name" value="ABCF"/>
</dbReference>
<comment type="caution">
    <text evidence="6">The sequence shown here is derived from an EMBL/GenBank/DDBJ whole genome shotgun (WGS) entry which is preliminary data.</text>
</comment>
<dbReference type="SUPFAM" id="SSF52540">
    <property type="entry name" value="P-loop containing nucleoside triphosphate hydrolases"/>
    <property type="match status" value="2"/>
</dbReference>
<sequence>MPVHCHFSHLSVVFNDTPLFENISGTLTHQVQGLTGNNGRGKSVLMSLLAQRRRPATGTISWQTPFHYVPQLTRLPGVTLADALGNSSVQAAFRRIDNGTATADDYDFLSDKWDFPHRLQSLLESAQLGQFSPDTPSAQLSGGEQTRLALCCAFLQPDKFLLLDEPGNHLDGAGRRWLSEQLLQHPAGALVISHDRRLLDDMHRIFELTPSSLDEYGGNYSHFAEQKAFQLNALQSEEKLLQTKARKEKDELQRTLEKKAQRRRQGEQVRASGSSSALLLDMKKNKAEKQQSAITQRHERVMGQLNDQRRCVNEQIQRITPQMLAFDYQDYQKRIRVNAHDLVLPFGSQQPVSLTISGGERWHIAGRNGCGKSTLLKVLTDQLTALSGQHSLHGHRRYLDQHLALLNKSLPVVDALCEFDPVITAQTWRTHLGALRIRGDKGLIPLSQLSGGEQLKVTLLALTLSAPLPDILLLDEPDNHLDLDSKLLLEGVLRSYKGALLLVSHDDAFVENCAVTHTLLL</sequence>
<evidence type="ECO:0000259" key="5">
    <source>
        <dbReference type="PROSITE" id="PS50893"/>
    </source>
</evidence>
<dbReference type="AlphaFoldDB" id="A0A1B8HQ86"/>
<dbReference type="PANTHER" id="PTHR19211:SF6">
    <property type="entry name" value="BLL7188 PROTEIN"/>
    <property type="match status" value="1"/>
</dbReference>